<dbReference type="KEGG" id="sat:SYN_03449"/>
<evidence type="ECO:0000313" key="3">
    <source>
        <dbReference type="Proteomes" id="UP000001933"/>
    </source>
</evidence>
<dbReference type="STRING" id="56780.SYN_03449"/>
<name>Q2LRK3_SYNAS</name>
<evidence type="ECO:0000313" key="2">
    <source>
        <dbReference type="EMBL" id="ABC76717.1"/>
    </source>
</evidence>
<dbReference type="HOGENOM" id="CLU_2276048_0_0_7"/>
<evidence type="ECO:0000259" key="1">
    <source>
        <dbReference type="Pfam" id="PF12439"/>
    </source>
</evidence>
<feature type="domain" description="Glycogen debranching enzyme bacterial and archaeal type N-terminal" evidence="1">
    <location>
        <begin position="18"/>
        <end position="81"/>
    </location>
</feature>
<dbReference type="InterPro" id="IPR024742">
    <property type="entry name" value="Glycogen_debranch_N"/>
</dbReference>
<dbReference type="AlphaFoldDB" id="Q2LRK3"/>
<dbReference type="OrthoDB" id="9761875at2"/>
<keyword evidence="3" id="KW-1185">Reference proteome</keyword>
<reference evidence="2 3" key="1">
    <citation type="journal article" date="2007" name="Proc. Natl. Acad. Sci. U.S.A.">
        <title>The genome of Syntrophus aciditrophicus: life at the thermodynamic limit of microbial growth.</title>
        <authorList>
            <person name="McInerney M.J."/>
            <person name="Rohlin L."/>
            <person name="Mouttaki H."/>
            <person name="Kim U."/>
            <person name="Krupp R.S."/>
            <person name="Rios-Hernandez L."/>
            <person name="Sieber J."/>
            <person name="Struchtemeyer C.G."/>
            <person name="Bhattacharyya A."/>
            <person name="Campbell J.W."/>
            <person name="Gunsalus R.P."/>
        </authorList>
    </citation>
    <scope>NUCLEOTIDE SEQUENCE [LARGE SCALE GENOMIC DNA]</scope>
    <source>
        <strain evidence="2 3">SB</strain>
    </source>
</reference>
<dbReference type="EMBL" id="CP000252">
    <property type="protein sequence ID" value="ABC76717.1"/>
    <property type="molecule type" value="Genomic_DNA"/>
</dbReference>
<dbReference type="Pfam" id="PF12439">
    <property type="entry name" value="GDE_N"/>
    <property type="match status" value="1"/>
</dbReference>
<accession>Q2LRK3</accession>
<dbReference type="eggNOG" id="COG3408">
    <property type="taxonomic scope" value="Bacteria"/>
</dbReference>
<proteinExistence type="predicted"/>
<sequence>MFRKAGKRPWRWNGWKPGLGSYTSSALLNRHTRRSHGLPVANLDSPSGRHVLLSKIEDSLQLGDQECSLSCHQYPGMFFSPEFPLKKIWTAGTMRGLRTMAT</sequence>
<dbReference type="Proteomes" id="UP000001933">
    <property type="component" value="Chromosome"/>
</dbReference>
<gene>
    <name evidence="2" type="ORF">SYN_03449</name>
</gene>
<protein>
    <submittedName>
        <fullName evidence="2">Hypothetical cytosolic protein</fullName>
    </submittedName>
</protein>
<organism evidence="2 3">
    <name type="scientific">Syntrophus aciditrophicus (strain SB)</name>
    <dbReference type="NCBI Taxonomy" id="56780"/>
    <lineage>
        <taxon>Bacteria</taxon>
        <taxon>Pseudomonadati</taxon>
        <taxon>Thermodesulfobacteriota</taxon>
        <taxon>Syntrophia</taxon>
        <taxon>Syntrophales</taxon>
        <taxon>Syntrophaceae</taxon>
        <taxon>Syntrophus</taxon>
    </lineage>
</organism>
<dbReference type="InParanoid" id="Q2LRK3"/>
<dbReference type="RefSeq" id="WP_011416750.1">
    <property type="nucleotide sequence ID" value="NC_007759.1"/>
</dbReference>